<dbReference type="EC" id="3.1.26.8" evidence="11 12"/>
<comment type="caution">
    <text evidence="14">The sequence shown here is derived from an EMBL/GenBank/DDBJ whole genome shotgun (WGS) entry which is preliminary data.</text>
</comment>
<keyword evidence="10 11" id="KW-0694">RNA-binding</keyword>
<dbReference type="Pfam" id="PF01751">
    <property type="entry name" value="Toprim"/>
    <property type="match status" value="1"/>
</dbReference>
<reference evidence="14 15" key="1">
    <citation type="journal article" date="2014" name="Genome Announc.">
        <title>Draft Genome Sequence of Geobacillus icigianus Strain G1w1T Isolated from Hot Springs in the Valley of Geysers, Kamchatka (Russian Federation).</title>
        <authorList>
            <person name="Bryanskaya A.V."/>
            <person name="Rozanov A.S."/>
            <person name="Logacheva M.D."/>
            <person name="Kotenko A.V."/>
            <person name="Peltek S.E."/>
        </authorList>
    </citation>
    <scope>NUCLEOTIDE SEQUENCE [LARGE SCALE GENOMIC DNA]</scope>
    <source>
        <strain evidence="14 15">G1w1</strain>
    </source>
</reference>
<dbReference type="PROSITE" id="PS50880">
    <property type="entry name" value="TOPRIM"/>
    <property type="match status" value="1"/>
</dbReference>
<dbReference type="SMART" id="SM00493">
    <property type="entry name" value="TOPRIM"/>
    <property type="match status" value="1"/>
</dbReference>
<keyword evidence="9" id="KW-0460">Magnesium</keyword>
<evidence type="ECO:0000259" key="13">
    <source>
        <dbReference type="PROSITE" id="PS50880"/>
    </source>
</evidence>
<evidence type="ECO:0000313" key="14">
    <source>
        <dbReference type="EMBL" id="MEB3750616.1"/>
    </source>
</evidence>
<protein>
    <recommendedName>
        <fullName evidence="11 12">Ribonuclease M5</fullName>
        <ecNumber evidence="11 12">3.1.26.8</ecNumber>
    </recommendedName>
    <alternativeName>
        <fullName evidence="11">RNase M5</fullName>
    </alternativeName>
    <alternativeName>
        <fullName evidence="11">Ribosomal RNA terminal maturase M5</fullName>
    </alternativeName>
</protein>
<evidence type="ECO:0000256" key="4">
    <source>
        <dbReference type="ARBA" id="ARBA00022722"/>
    </source>
</evidence>
<dbReference type="EMBL" id="JPYA02000002">
    <property type="protein sequence ID" value="MEB3750616.1"/>
    <property type="molecule type" value="Genomic_DNA"/>
</dbReference>
<dbReference type="InterPro" id="IPR006171">
    <property type="entry name" value="TOPRIM_dom"/>
</dbReference>
<proteinExistence type="inferred from homology"/>
<keyword evidence="8 11" id="KW-0378">Hydrolase</keyword>
<dbReference type="PANTHER" id="PTHR39156:SF1">
    <property type="entry name" value="RIBONUCLEASE M5"/>
    <property type="match status" value="1"/>
</dbReference>
<dbReference type="InterPro" id="IPR025156">
    <property type="entry name" value="RNase_M5_C"/>
</dbReference>
<evidence type="ECO:0000256" key="8">
    <source>
        <dbReference type="ARBA" id="ARBA00022801"/>
    </source>
</evidence>
<sequence length="231" mass="25867">MQNQFSFLNEHTADSRVTAVFRRPSRRLVRCGDEPYSVVSAMIMMKVKEVIVVEGKDDTAAIRRAVDADTIETNGAAIGADVIERIRLAKERRGVIIFTDPDFPGEKIRRTIAEQVPGCKHAFLPREAAKAKNGKGIGVEHASPDDIRRALANVYEEAADWKEEITFTELVEAGLVGGNMARRRRQRLGEELKIGYANGRQFHKRLRVFRISRAAFYDALAQVIQEEAGDA</sequence>
<evidence type="ECO:0000256" key="1">
    <source>
        <dbReference type="ARBA" id="ARBA00022490"/>
    </source>
</evidence>
<dbReference type="HAMAP" id="MF_01469">
    <property type="entry name" value="RNase_M5"/>
    <property type="match status" value="1"/>
</dbReference>
<evidence type="ECO:0000313" key="15">
    <source>
        <dbReference type="Proteomes" id="UP000029267"/>
    </source>
</evidence>
<dbReference type="Proteomes" id="UP000029267">
    <property type="component" value="Unassembled WGS sequence"/>
</dbReference>
<evidence type="ECO:0000256" key="12">
    <source>
        <dbReference type="NCBIfam" id="TIGR00334"/>
    </source>
</evidence>
<comment type="subcellular location">
    <subcellularLocation>
        <location evidence="11">Cytoplasm</location>
    </subcellularLocation>
</comment>
<evidence type="ECO:0000256" key="6">
    <source>
        <dbReference type="ARBA" id="ARBA00022730"/>
    </source>
</evidence>
<evidence type="ECO:0000256" key="9">
    <source>
        <dbReference type="ARBA" id="ARBA00022842"/>
    </source>
</evidence>
<dbReference type="InterPro" id="IPR004466">
    <property type="entry name" value="RNase_M5"/>
</dbReference>
<dbReference type="GO" id="GO:0043822">
    <property type="term" value="F:ribonuclease M5 activity"/>
    <property type="evidence" value="ECO:0007669"/>
    <property type="project" value="UniProtKB-EC"/>
</dbReference>
<dbReference type="CDD" id="cd01027">
    <property type="entry name" value="TOPRIM_RNase_M5_like"/>
    <property type="match status" value="1"/>
</dbReference>
<name>A0ABU6BFA2_9BACL</name>
<comment type="similarity">
    <text evidence="11">Belongs to the ribonuclease M5 family.</text>
</comment>
<evidence type="ECO:0000256" key="11">
    <source>
        <dbReference type="HAMAP-Rule" id="MF_01469"/>
    </source>
</evidence>
<gene>
    <name evidence="11" type="primary">rnmV</name>
    <name evidence="14" type="ORF">EP10_001457</name>
</gene>
<keyword evidence="4 11" id="KW-0540">Nuclease</keyword>
<keyword evidence="2 11" id="KW-0690">Ribosome biogenesis</keyword>
<evidence type="ECO:0000256" key="3">
    <source>
        <dbReference type="ARBA" id="ARBA00022552"/>
    </source>
</evidence>
<dbReference type="Gene3D" id="3.40.1360.10">
    <property type="match status" value="1"/>
</dbReference>
<accession>A0ABU6BFA2</accession>
<comment type="function">
    <text evidence="11">Required for correct processing of both the 5' and 3' ends of 5S rRNA precursor. Cleaves both sides of a double-stranded region yielding mature 5S rRNA in one step.</text>
</comment>
<keyword evidence="6 11" id="KW-0699">rRNA-binding</keyword>
<evidence type="ECO:0000256" key="5">
    <source>
        <dbReference type="ARBA" id="ARBA00022723"/>
    </source>
</evidence>
<dbReference type="PANTHER" id="PTHR39156">
    <property type="entry name" value="RIBONUCLEASE M5"/>
    <property type="match status" value="1"/>
</dbReference>
<evidence type="ECO:0000256" key="7">
    <source>
        <dbReference type="ARBA" id="ARBA00022759"/>
    </source>
</evidence>
<dbReference type="Pfam" id="PF13331">
    <property type="entry name" value="DUF4093"/>
    <property type="match status" value="1"/>
</dbReference>
<keyword evidence="3 11" id="KW-0698">rRNA processing</keyword>
<evidence type="ECO:0000256" key="2">
    <source>
        <dbReference type="ARBA" id="ARBA00022517"/>
    </source>
</evidence>
<feature type="domain" description="Toprim" evidence="13">
    <location>
        <begin position="48"/>
        <end position="131"/>
    </location>
</feature>
<dbReference type="SUPFAM" id="SSF110455">
    <property type="entry name" value="Toprim domain"/>
    <property type="match status" value="1"/>
</dbReference>
<keyword evidence="5" id="KW-0479">Metal-binding</keyword>
<keyword evidence="7 11" id="KW-0255">Endonuclease</keyword>
<dbReference type="InterPro" id="IPR034141">
    <property type="entry name" value="TOPRIM_RNase_M5-like"/>
</dbReference>
<comment type="catalytic activity">
    <reaction evidence="11">
        <text>Endonucleolytic cleavage of RNA, removing 21 and 42 nucleotides, respectively, from the 5'- and 3'-termini of a 5S-rRNA precursor.</text>
        <dbReference type="EC" id="3.1.26.8"/>
    </reaction>
</comment>
<dbReference type="NCBIfam" id="TIGR00334">
    <property type="entry name" value="5S_RNA_mat_M5"/>
    <property type="match status" value="1"/>
</dbReference>
<keyword evidence="1 11" id="KW-0963">Cytoplasm</keyword>
<keyword evidence="15" id="KW-1185">Reference proteome</keyword>
<evidence type="ECO:0000256" key="10">
    <source>
        <dbReference type="ARBA" id="ARBA00022884"/>
    </source>
</evidence>
<organism evidence="14 15">
    <name type="scientific">Geobacillus icigianus</name>
    <dbReference type="NCBI Taxonomy" id="1430331"/>
    <lineage>
        <taxon>Bacteria</taxon>
        <taxon>Bacillati</taxon>
        <taxon>Bacillota</taxon>
        <taxon>Bacilli</taxon>
        <taxon>Bacillales</taxon>
        <taxon>Anoxybacillaceae</taxon>
        <taxon>Geobacillus</taxon>
    </lineage>
</organism>